<dbReference type="Proteomes" id="UP000321367">
    <property type="component" value="Unassembled WGS sequence"/>
</dbReference>
<name>A0A5C6ZXV9_9FLAO</name>
<accession>A0A5C6ZXV9</accession>
<keyword evidence="1" id="KW-0812">Transmembrane</keyword>
<dbReference type="Gene3D" id="2.60.40.10">
    <property type="entry name" value="Immunoglobulins"/>
    <property type="match status" value="1"/>
</dbReference>
<comment type="caution">
    <text evidence="3">The sequence shown here is derived from an EMBL/GenBank/DDBJ whole genome shotgun (WGS) entry which is preliminary data.</text>
</comment>
<feature type="domain" description="Aerotolerance regulator N-terminal" evidence="2">
    <location>
        <begin position="1"/>
        <end position="76"/>
    </location>
</feature>
<dbReference type="RefSeq" id="WP_146929564.1">
    <property type="nucleotide sequence ID" value="NZ_CBCSHZ010000001.1"/>
</dbReference>
<feature type="transmembrane region" description="Helical" evidence="1">
    <location>
        <begin position="6"/>
        <end position="24"/>
    </location>
</feature>
<dbReference type="NCBIfam" id="TIGR02226">
    <property type="entry name" value="two_anch"/>
    <property type="match status" value="1"/>
</dbReference>
<dbReference type="PANTHER" id="PTHR37464:SF1">
    <property type="entry name" value="BLL2463 PROTEIN"/>
    <property type="match status" value="1"/>
</dbReference>
<organism evidence="3 4">
    <name type="scientific">Gillisia hiemivivida</name>
    <dbReference type="NCBI Taxonomy" id="291190"/>
    <lineage>
        <taxon>Bacteria</taxon>
        <taxon>Pseudomonadati</taxon>
        <taxon>Bacteroidota</taxon>
        <taxon>Flavobacteriia</taxon>
        <taxon>Flavobacteriales</taxon>
        <taxon>Flavobacteriaceae</taxon>
        <taxon>Gillisia</taxon>
    </lineage>
</organism>
<gene>
    <name evidence="3" type="ORF">ES724_03365</name>
</gene>
<dbReference type="AlphaFoldDB" id="A0A5C6ZXV9"/>
<dbReference type="Pfam" id="PF07584">
    <property type="entry name" value="BatA"/>
    <property type="match status" value="1"/>
</dbReference>
<keyword evidence="1" id="KW-1133">Transmembrane helix</keyword>
<feature type="transmembrane region" description="Helical" evidence="1">
    <location>
        <begin position="56"/>
        <end position="78"/>
    </location>
</feature>
<protein>
    <recommendedName>
        <fullName evidence="2">Aerotolerance regulator N-terminal domain-containing protein</fullName>
    </recommendedName>
</protein>
<dbReference type="InterPro" id="IPR011933">
    <property type="entry name" value="Double_TM_dom"/>
</dbReference>
<keyword evidence="4" id="KW-1185">Reference proteome</keyword>
<dbReference type="InterPro" id="IPR013783">
    <property type="entry name" value="Ig-like_fold"/>
</dbReference>
<feature type="transmembrane region" description="Helical" evidence="1">
    <location>
        <begin position="616"/>
        <end position="638"/>
    </location>
</feature>
<dbReference type="EMBL" id="VORY01000002">
    <property type="protein sequence ID" value="TXD95204.1"/>
    <property type="molecule type" value="Genomic_DNA"/>
</dbReference>
<reference evidence="3 4" key="1">
    <citation type="submission" date="2019-08" db="EMBL/GenBank/DDBJ databases">
        <title>Genome sequence of Gillisia hiemivivida IC154 (type strain).</title>
        <authorList>
            <person name="Bowman J.P."/>
        </authorList>
    </citation>
    <scope>NUCLEOTIDE SEQUENCE [LARGE SCALE GENOMIC DNA]</scope>
    <source>
        <strain evidence="3 4">IC154</strain>
    </source>
</reference>
<evidence type="ECO:0000313" key="4">
    <source>
        <dbReference type="Proteomes" id="UP000321367"/>
    </source>
</evidence>
<sequence>MQFYHPEVLYALVLLIIPIIVHLFQLRKFKTEYFTNVKFLKKLSLQTRKSSRIKKWLILATRLLALTAIIFAFSQPYFPSSSTQNSKNLETVIFLDNSFSMQALGKKGKLLERSVQELLESDFSEKNITLITNSEDYKNLTKENLQDIKYSGNQLDFKTVILKATNSFSKDTSTSKKFLIISDLQQNFELPIDKKNSEIEIYTYQQAPERKENIKIDTAFLSSEAMESRILELTISNTGNSSQSTPVSLYNNDKLIGKTSVSLEPNSSINLTFPINDHEIPHGKVQIEDNGLLFDNTLYFSLNKIQPIKVCSINQEKSDFLQRIYTASEFDYTSFLATSINYNALNDADVIILNEIPDLNEILASTLSKLASKNKVFIIIPSAENLGSNFIDFLNTLGVSGFDKRQEEEKFITGIKFQHPLYKGVFDKQVKNFEYPKVQINYNLNSGSNTILSLQDNQPFLFQKDNSFIFSAPLNSKNSNFIQSPLVVPTFYKMAISNINTPPLYTYLGKENKITVPIAVNNDEIVKLSSEKLSFIPQQKSFDGKIEITTNELPRNPDNYSVELRDTTQMAISYNVTREESKMIYADLEGTKNLQQIEDLNEFFISEGYVDEKNTFWKWFVTFALLFLIIETLLLKYFK</sequence>
<evidence type="ECO:0000259" key="2">
    <source>
        <dbReference type="Pfam" id="PF07584"/>
    </source>
</evidence>
<dbReference type="InterPro" id="IPR024163">
    <property type="entry name" value="Aerotolerance_reg_N"/>
</dbReference>
<evidence type="ECO:0000313" key="3">
    <source>
        <dbReference type="EMBL" id="TXD95204.1"/>
    </source>
</evidence>
<dbReference type="OrthoDB" id="9810200at2"/>
<dbReference type="PANTHER" id="PTHR37464">
    <property type="entry name" value="BLL2463 PROTEIN"/>
    <property type="match status" value="1"/>
</dbReference>
<proteinExistence type="predicted"/>
<evidence type="ECO:0000256" key="1">
    <source>
        <dbReference type="SAM" id="Phobius"/>
    </source>
</evidence>
<keyword evidence="1" id="KW-0472">Membrane</keyword>